<evidence type="ECO:0000256" key="3">
    <source>
        <dbReference type="ARBA" id="ARBA00022801"/>
    </source>
</evidence>
<gene>
    <name evidence="6" type="ORF">W822_17785</name>
</gene>
<dbReference type="GO" id="GO:0016787">
    <property type="term" value="F:hydrolase activity"/>
    <property type="evidence" value="ECO:0007669"/>
    <property type="project" value="UniProtKB-KW"/>
</dbReference>
<keyword evidence="4" id="KW-0460">Magnesium</keyword>
<comment type="caution">
    <text evidence="6">The sequence shown here is derived from an EMBL/GenBank/DDBJ whole genome shotgun (WGS) entry which is preliminary data.</text>
</comment>
<dbReference type="GO" id="GO:0046872">
    <property type="term" value="F:metal ion binding"/>
    <property type="evidence" value="ECO:0007669"/>
    <property type="project" value="UniProtKB-KW"/>
</dbReference>
<dbReference type="OrthoDB" id="5295855at2"/>
<dbReference type="PATRIC" id="fig|1424334.3.peg.3576"/>
<evidence type="ECO:0000256" key="4">
    <source>
        <dbReference type="ARBA" id="ARBA00022842"/>
    </source>
</evidence>
<dbReference type="HOGENOM" id="CLU_064244_3_0_4"/>
<evidence type="ECO:0000313" key="6">
    <source>
        <dbReference type="EMBL" id="ETF01121.1"/>
    </source>
</evidence>
<protein>
    <recommendedName>
        <fullName evidence="8">Cellobiose phosphorylase</fullName>
    </recommendedName>
</protein>
<dbReference type="Pfam" id="PF04794">
    <property type="entry name" value="YdjC"/>
    <property type="match status" value="1"/>
</dbReference>
<evidence type="ECO:0000256" key="2">
    <source>
        <dbReference type="ARBA" id="ARBA00022723"/>
    </source>
</evidence>
<dbReference type="PANTHER" id="PTHR31609">
    <property type="entry name" value="YDJC DEACETYLASE FAMILY MEMBER"/>
    <property type="match status" value="1"/>
</dbReference>
<dbReference type="PANTHER" id="PTHR31609:SF1">
    <property type="entry name" value="CARBOHYDRATE DEACETYLASE"/>
    <property type="match status" value="1"/>
</dbReference>
<dbReference type="AlphaFoldDB" id="V8QME6"/>
<dbReference type="InterPro" id="IPR006879">
    <property type="entry name" value="YdjC-like"/>
</dbReference>
<keyword evidence="2" id="KW-0479">Metal-binding</keyword>
<dbReference type="EMBL" id="AYXT01000012">
    <property type="protein sequence ID" value="ETF01121.1"/>
    <property type="molecule type" value="Genomic_DNA"/>
</dbReference>
<dbReference type="GO" id="GO:0005975">
    <property type="term" value="P:carbohydrate metabolic process"/>
    <property type="evidence" value="ECO:0007669"/>
    <property type="project" value="InterPro"/>
</dbReference>
<dbReference type="STRING" id="1424334.W822_17785"/>
<keyword evidence="7" id="KW-1185">Reference proteome</keyword>
<dbReference type="eggNOG" id="COG3394">
    <property type="taxonomic scope" value="Bacteria"/>
</dbReference>
<comment type="cofactor">
    <cofactor evidence="1">
        <name>Mg(2+)</name>
        <dbReference type="ChEBI" id="CHEBI:18420"/>
    </cofactor>
</comment>
<evidence type="ECO:0000256" key="1">
    <source>
        <dbReference type="ARBA" id="ARBA00001946"/>
    </source>
</evidence>
<dbReference type="RefSeq" id="WP_024006493.1">
    <property type="nucleotide sequence ID" value="NZ_KI650981.1"/>
</dbReference>
<dbReference type="Proteomes" id="UP000018733">
    <property type="component" value="Unassembled WGS sequence"/>
</dbReference>
<evidence type="ECO:0000256" key="5">
    <source>
        <dbReference type="ARBA" id="ARBA00023277"/>
    </source>
</evidence>
<keyword evidence="3" id="KW-0378">Hydrolase</keyword>
<dbReference type="CDD" id="cd10807">
    <property type="entry name" value="YdjC_like_3"/>
    <property type="match status" value="1"/>
</dbReference>
<evidence type="ECO:0000313" key="7">
    <source>
        <dbReference type="Proteomes" id="UP000018733"/>
    </source>
</evidence>
<dbReference type="Gene3D" id="3.20.20.370">
    <property type="entry name" value="Glycoside hydrolase/deacetylase"/>
    <property type="match status" value="1"/>
</dbReference>
<evidence type="ECO:0008006" key="8">
    <source>
        <dbReference type="Google" id="ProtNLM"/>
    </source>
</evidence>
<name>V8QME6_9BURK</name>
<proteinExistence type="predicted"/>
<dbReference type="SUPFAM" id="SSF88713">
    <property type="entry name" value="Glycoside hydrolase/deacetylase"/>
    <property type="match status" value="1"/>
</dbReference>
<dbReference type="GO" id="GO:0019213">
    <property type="term" value="F:deacetylase activity"/>
    <property type="evidence" value="ECO:0007669"/>
    <property type="project" value="TreeGrafter"/>
</dbReference>
<dbReference type="InterPro" id="IPR011330">
    <property type="entry name" value="Glyco_hydro/deAcase_b/a-brl"/>
</dbReference>
<sequence>MGRRKKHIVMCADDFGMNEHVNRAVLELATVRRLSATSCLTQGAAWPSGAGRLRALDIDVGLHINFTEALDSDNHFHRPLSRLMLKAWLRQLDVAMLVREIERQCDAFEQHMLREPDFFDGHQHVHQFPQIRDALIEVLVRRYDCDDVWVRSTAMRHASLKGGLQLKGHLIALLGSAALCRRLRREGVPFNADFAGVYDFTGGAARFARNMDGWLAAVEDGALIMCHPAQTGDPNDTLGEQRVAEYGFLKGEAFGALLQRHDCRVTRMQT</sequence>
<reference evidence="6 7" key="1">
    <citation type="journal article" date="2014" name="Genome Announc.">
        <title>Draft Genome Sequence of Advenella kashmirensis Strain W13003, a Polycyclic Aromatic Hydrocarbon-Degrading Bacterium.</title>
        <authorList>
            <person name="Wang X."/>
            <person name="Jin D."/>
            <person name="Zhou L."/>
            <person name="Wu L."/>
            <person name="An W."/>
            <person name="Zhao L."/>
        </authorList>
    </citation>
    <scope>NUCLEOTIDE SEQUENCE [LARGE SCALE GENOMIC DNA]</scope>
    <source>
        <strain evidence="6 7">W13003</strain>
    </source>
</reference>
<keyword evidence="5" id="KW-0119">Carbohydrate metabolism</keyword>
<organism evidence="6 7">
    <name type="scientific">Advenella kashmirensis W13003</name>
    <dbReference type="NCBI Taxonomy" id="1424334"/>
    <lineage>
        <taxon>Bacteria</taxon>
        <taxon>Pseudomonadati</taxon>
        <taxon>Pseudomonadota</taxon>
        <taxon>Betaproteobacteria</taxon>
        <taxon>Burkholderiales</taxon>
        <taxon>Alcaligenaceae</taxon>
    </lineage>
</organism>
<accession>V8QME6</accession>